<evidence type="ECO:0000313" key="2">
    <source>
        <dbReference type="EMBL" id="KAJ7622707.1"/>
    </source>
</evidence>
<organism evidence="2 3">
    <name type="scientific">Mycena rosella</name>
    <name type="common">Pink bonnet</name>
    <name type="synonym">Agaricus rosellus</name>
    <dbReference type="NCBI Taxonomy" id="1033263"/>
    <lineage>
        <taxon>Eukaryota</taxon>
        <taxon>Fungi</taxon>
        <taxon>Dikarya</taxon>
        <taxon>Basidiomycota</taxon>
        <taxon>Agaricomycotina</taxon>
        <taxon>Agaricomycetes</taxon>
        <taxon>Agaricomycetidae</taxon>
        <taxon>Agaricales</taxon>
        <taxon>Marasmiineae</taxon>
        <taxon>Mycenaceae</taxon>
        <taxon>Mycena</taxon>
    </lineage>
</organism>
<dbReference type="Proteomes" id="UP001221757">
    <property type="component" value="Unassembled WGS sequence"/>
</dbReference>
<keyword evidence="3" id="KW-1185">Reference proteome</keyword>
<dbReference type="EMBL" id="JARKIE010000647">
    <property type="protein sequence ID" value="KAJ7622707.1"/>
    <property type="molecule type" value="Genomic_DNA"/>
</dbReference>
<evidence type="ECO:0000256" key="1">
    <source>
        <dbReference type="SAM" id="MobiDB-lite"/>
    </source>
</evidence>
<accession>A0AAD7BJ71</accession>
<name>A0AAD7BJ71_MYCRO</name>
<feature type="compositionally biased region" description="Basic and acidic residues" evidence="1">
    <location>
        <begin position="18"/>
        <end position="27"/>
    </location>
</feature>
<reference evidence="2" key="1">
    <citation type="submission" date="2023-03" db="EMBL/GenBank/DDBJ databases">
        <title>Massive genome expansion in bonnet fungi (Mycena s.s.) driven by repeated elements and novel gene families across ecological guilds.</title>
        <authorList>
            <consortium name="Lawrence Berkeley National Laboratory"/>
            <person name="Harder C.B."/>
            <person name="Miyauchi S."/>
            <person name="Viragh M."/>
            <person name="Kuo A."/>
            <person name="Thoen E."/>
            <person name="Andreopoulos B."/>
            <person name="Lu D."/>
            <person name="Skrede I."/>
            <person name="Drula E."/>
            <person name="Henrissat B."/>
            <person name="Morin E."/>
            <person name="Kohler A."/>
            <person name="Barry K."/>
            <person name="LaButti K."/>
            <person name="Morin E."/>
            <person name="Salamov A."/>
            <person name="Lipzen A."/>
            <person name="Mereny Z."/>
            <person name="Hegedus B."/>
            <person name="Baldrian P."/>
            <person name="Stursova M."/>
            <person name="Weitz H."/>
            <person name="Taylor A."/>
            <person name="Grigoriev I.V."/>
            <person name="Nagy L.G."/>
            <person name="Martin F."/>
            <person name="Kauserud H."/>
        </authorList>
    </citation>
    <scope>NUCLEOTIDE SEQUENCE</scope>
    <source>
        <strain evidence="2">CBHHK067</strain>
    </source>
</reference>
<gene>
    <name evidence="2" type="ORF">B0H17DRAFT_1151595</name>
</gene>
<dbReference type="AlphaFoldDB" id="A0AAD7BJ71"/>
<feature type="region of interest" description="Disordered" evidence="1">
    <location>
        <begin position="1"/>
        <end position="71"/>
    </location>
</feature>
<comment type="caution">
    <text evidence="2">The sequence shown here is derived from an EMBL/GenBank/DDBJ whole genome shotgun (WGS) entry which is preliminary data.</text>
</comment>
<evidence type="ECO:0000313" key="3">
    <source>
        <dbReference type="Proteomes" id="UP001221757"/>
    </source>
</evidence>
<proteinExistence type="predicted"/>
<protein>
    <submittedName>
        <fullName evidence="2">Uncharacterized protein</fullName>
    </submittedName>
</protein>
<sequence length="220" mass="24387">MSDSSFDPSSECPGISQHHTEQYEEGKRQRREARAAANPNKRSKTHSKTHSTSADLESPIKQESSSPGATPRLTALKANELLAEQYNGPLNSQMGENINTYIESLLEATSRARSSSPLDGADIDLLRMQCLDMRAERDAAIEARNDAVEALSELMEKLARMKTTFDQVICERDAAEEARDTVIGERDNALNKLTRWNEAAVAAAEFARLASEQVWISRGY</sequence>